<dbReference type="EMBL" id="BJXX01000131">
    <property type="protein sequence ID" value="GEN35404.1"/>
    <property type="molecule type" value="Genomic_DNA"/>
</dbReference>
<dbReference type="Proteomes" id="UP000321157">
    <property type="component" value="Unassembled WGS sequence"/>
</dbReference>
<dbReference type="InterPro" id="IPR000189">
    <property type="entry name" value="Transglyc_AS"/>
</dbReference>
<dbReference type="InterPro" id="IPR008258">
    <property type="entry name" value="Transglycosylase_SLT_dom_1"/>
</dbReference>
<proteinExistence type="inferred from homology"/>
<dbReference type="RefSeq" id="WP_246147348.1">
    <property type="nucleotide sequence ID" value="NZ_BJXX01000131.1"/>
</dbReference>
<protein>
    <recommendedName>
        <fullName evidence="2">Transglycosylase SLT domain-containing protein</fullName>
    </recommendedName>
</protein>
<dbReference type="Gene3D" id="1.10.530.10">
    <property type="match status" value="1"/>
</dbReference>
<reference evidence="3 4" key="1">
    <citation type="submission" date="2019-07" db="EMBL/GenBank/DDBJ databases">
        <title>Whole genome shotgun sequence of Aneurinibacillus danicus NBRC 102444.</title>
        <authorList>
            <person name="Hosoyama A."/>
            <person name="Uohara A."/>
            <person name="Ohji S."/>
            <person name="Ichikawa N."/>
        </authorList>
    </citation>
    <scope>NUCLEOTIDE SEQUENCE [LARGE SCALE GENOMIC DNA]</scope>
    <source>
        <strain evidence="3 4">NBRC 102444</strain>
    </source>
</reference>
<dbReference type="PANTHER" id="PTHR37423:SF2">
    <property type="entry name" value="MEMBRANE-BOUND LYTIC MUREIN TRANSGLYCOSYLASE C"/>
    <property type="match status" value="1"/>
</dbReference>
<evidence type="ECO:0000313" key="3">
    <source>
        <dbReference type="EMBL" id="GEN35404.1"/>
    </source>
</evidence>
<dbReference type="SUPFAM" id="SSF53955">
    <property type="entry name" value="Lysozyme-like"/>
    <property type="match status" value="1"/>
</dbReference>
<accession>A0A511V8X1</accession>
<evidence type="ECO:0000313" key="4">
    <source>
        <dbReference type="Proteomes" id="UP000321157"/>
    </source>
</evidence>
<keyword evidence="4" id="KW-1185">Reference proteome</keyword>
<dbReference type="PANTHER" id="PTHR37423">
    <property type="entry name" value="SOLUBLE LYTIC MUREIN TRANSGLYCOSYLASE-RELATED"/>
    <property type="match status" value="1"/>
</dbReference>
<dbReference type="InterPro" id="IPR023346">
    <property type="entry name" value="Lysozyme-like_dom_sf"/>
</dbReference>
<organism evidence="3 4">
    <name type="scientific">Aneurinibacillus danicus</name>
    <dbReference type="NCBI Taxonomy" id="267746"/>
    <lineage>
        <taxon>Bacteria</taxon>
        <taxon>Bacillati</taxon>
        <taxon>Bacillota</taxon>
        <taxon>Bacilli</taxon>
        <taxon>Bacillales</taxon>
        <taxon>Paenibacillaceae</taxon>
        <taxon>Aneurinibacillus group</taxon>
        <taxon>Aneurinibacillus</taxon>
    </lineage>
</organism>
<dbReference type="PROSITE" id="PS00922">
    <property type="entry name" value="TRANSGLYCOSYLASE"/>
    <property type="match status" value="1"/>
</dbReference>
<evidence type="ECO:0000259" key="2">
    <source>
        <dbReference type="Pfam" id="PF01464"/>
    </source>
</evidence>
<dbReference type="GO" id="GO:0008933">
    <property type="term" value="F:peptidoglycan lytic transglycosylase activity"/>
    <property type="evidence" value="ECO:0007669"/>
    <property type="project" value="InterPro"/>
</dbReference>
<dbReference type="AlphaFoldDB" id="A0A511V8X1"/>
<gene>
    <name evidence="3" type="ORF">ADA01nite_28640</name>
</gene>
<evidence type="ECO:0000256" key="1">
    <source>
        <dbReference type="ARBA" id="ARBA00007734"/>
    </source>
</evidence>
<dbReference type="Pfam" id="PF01464">
    <property type="entry name" value="SLT"/>
    <property type="match status" value="1"/>
</dbReference>
<dbReference type="GO" id="GO:0000270">
    <property type="term" value="P:peptidoglycan metabolic process"/>
    <property type="evidence" value="ECO:0007669"/>
    <property type="project" value="InterPro"/>
</dbReference>
<name>A0A511V8X1_9BACL</name>
<dbReference type="CDD" id="cd00254">
    <property type="entry name" value="LT-like"/>
    <property type="match status" value="1"/>
</dbReference>
<sequence length="252" mass="26858">MEVVSPSWFADSIILSMAEKNPKLKQKLGQEMVGGQAGTFADMLAAAVKDEAAALTIDPNRQSSTAGFMMAMMTASAHAVDDVGQPMSEEATQDLLQEAQTPLPAAFTARKIVPPVNPYAQAATNSVGRADIDKVIAAAAERYGVQENLLRAVIYQESRFNPTVRSKAGAMGLMQLMPGTAAALGVKNPFSIEENIDGGTRYLKSLLEQYDGNIKLALAAYNAGPGNVKKYGGIPPFKETQNYVRKITAMLG</sequence>
<dbReference type="GO" id="GO:0016020">
    <property type="term" value="C:membrane"/>
    <property type="evidence" value="ECO:0007669"/>
    <property type="project" value="InterPro"/>
</dbReference>
<comment type="caution">
    <text evidence="3">The sequence shown here is derived from an EMBL/GenBank/DDBJ whole genome shotgun (WGS) entry which is preliminary data.</text>
</comment>
<comment type="similarity">
    <text evidence="1">Belongs to the transglycosylase Slt family.</text>
</comment>
<feature type="domain" description="Transglycosylase SLT" evidence="2">
    <location>
        <begin position="135"/>
        <end position="243"/>
    </location>
</feature>